<proteinExistence type="predicted"/>
<dbReference type="Proteomes" id="UP001204746">
    <property type="component" value="Unassembled WGS sequence"/>
</dbReference>
<dbReference type="Gene3D" id="3.30.565.10">
    <property type="entry name" value="Histidine kinase-like ATPase, C-terminal domain"/>
    <property type="match status" value="1"/>
</dbReference>
<comment type="caution">
    <text evidence="2">The sequence shown here is derived from an EMBL/GenBank/DDBJ whole genome shotgun (WGS) entry which is preliminary data.</text>
</comment>
<sequence>MTTHPLFLSPDEFRGDLIQVDTALESMRDAGFDLTAAAGEPLDNSIEADATILRLEPVYSPDRKSIEQLIFADNGTGIDPAILHHVLSMGYSTRYGQRKGLGRFGVGLKLAGLSLGERIDIYTKRAGDPQIYHSYFDLQEIREGKQRFTSTSTVETWPAAAAPLMKDTTSRDRNGKGNDFTSGTVVVFGKIDRLAGGGRYGTALPEKIQDLRKFIARAYRKYLDTGRTIEIQGKKVTLHDPLFLMDNPRIIDKYRPKDPRGTIIEEADLLVDGEKVHVTVTVVPEEFRPFSGAGGNYDSVGQDIREFQINNENAGKVSILRNGREIYYDIVPKLIEGGRTDKVNRYVGIEVSFPAELDEYFQVRHVKRGAEPVSKLREELRKWLERPVRQARRDIRAYWQYQDIKRRVEQGEHAGSMSIAEAAEAQLPKGQAGRTVTSEEQEEVTRQTIDDLDLDPEEDGYAARVAQIRELIETKPVSLLGFSWPGKELLDINHLNGKSLVKLNKRHAFFREVYAPIKKVADEGAEGMAPEDVIDLAGRARDAIDLLIMAFARAEGMHSDTDQFDGLRSYWGIFTDAYLKERFKE</sequence>
<keyword evidence="3" id="KW-1185">Reference proteome</keyword>
<keyword evidence="2" id="KW-0067">ATP-binding</keyword>
<dbReference type="RefSeq" id="WP_256653985.1">
    <property type="nucleotide sequence ID" value="NZ_JANIAA010000031.1"/>
</dbReference>
<name>A0ABT1V6Y5_9ACTN</name>
<dbReference type="EMBL" id="JANIAA010000031">
    <property type="protein sequence ID" value="MCQ8193145.1"/>
    <property type="molecule type" value="Genomic_DNA"/>
</dbReference>
<feature type="region of interest" description="Disordered" evidence="1">
    <location>
        <begin position="424"/>
        <end position="447"/>
    </location>
</feature>
<protein>
    <submittedName>
        <fullName evidence="2">ATP-binding protein</fullName>
    </submittedName>
</protein>
<evidence type="ECO:0000313" key="2">
    <source>
        <dbReference type="EMBL" id="MCQ8193145.1"/>
    </source>
</evidence>
<dbReference type="SUPFAM" id="SSF55874">
    <property type="entry name" value="ATPase domain of HSP90 chaperone/DNA topoisomerase II/histidine kinase"/>
    <property type="match status" value="1"/>
</dbReference>
<evidence type="ECO:0000256" key="1">
    <source>
        <dbReference type="SAM" id="MobiDB-lite"/>
    </source>
</evidence>
<dbReference type="InterPro" id="IPR036890">
    <property type="entry name" value="HATPase_C_sf"/>
</dbReference>
<evidence type="ECO:0000313" key="3">
    <source>
        <dbReference type="Proteomes" id="UP001204746"/>
    </source>
</evidence>
<keyword evidence="2" id="KW-0547">Nucleotide-binding</keyword>
<accession>A0ABT1V6Y5</accession>
<organism evidence="2 3">
    <name type="scientific">Streptomyces rugosispiralis</name>
    <dbReference type="NCBI Taxonomy" id="2967341"/>
    <lineage>
        <taxon>Bacteria</taxon>
        <taxon>Bacillati</taxon>
        <taxon>Actinomycetota</taxon>
        <taxon>Actinomycetes</taxon>
        <taxon>Kitasatosporales</taxon>
        <taxon>Streptomycetaceae</taxon>
        <taxon>Streptomyces</taxon>
    </lineage>
</organism>
<dbReference type="GO" id="GO:0005524">
    <property type="term" value="F:ATP binding"/>
    <property type="evidence" value="ECO:0007669"/>
    <property type="project" value="UniProtKB-KW"/>
</dbReference>
<reference evidence="2 3" key="1">
    <citation type="submission" date="2022-07" db="EMBL/GenBank/DDBJ databases">
        <authorList>
            <person name="Phongsopitanun W."/>
            <person name="Tanasupawat S."/>
        </authorList>
    </citation>
    <scope>NUCLEOTIDE SEQUENCE [LARGE SCALE GENOMIC DNA]</scope>
    <source>
        <strain evidence="2 3">RCU-064</strain>
    </source>
</reference>
<dbReference type="Pfam" id="PF13589">
    <property type="entry name" value="HATPase_c_3"/>
    <property type="match status" value="1"/>
</dbReference>
<gene>
    <name evidence="2" type="ORF">NP777_33805</name>
</gene>